<evidence type="ECO:0000313" key="2">
    <source>
        <dbReference type="EMBL" id="NBG65484.1"/>
    </source>
</evidence>
<feature type="transmembrane region" description="Helical" evidence="1">
    <location>
        <begin position="205"/>
        <end position="223"/>
    </location>
</feature>
<keyword evidence="3" id="KW-1185">Reference proteome</keyword>
<feature type="transmembrane region" description="Helical" evidence="1">
    <location>
        <begin position="174"/>
        <end position="193"/>
    </location>
</feature>
<feature type="transmembrane region" description="Helical" evidence="1">
    <location>
        <begin position="146"/>
        <end position="168"/>
    </location>
</feature>
<dbReference type="RefSeq" id="WP_160632439.1">
    <property type="nucleotide sequence ID" value="NZ_WWNE01000005.1"/>
</dbReference>
<evidence type="ECO:0000313" key="3">
    <source>
        <dbReference type="Proteomes" id="UP000470771"/>
    </source>
</evidence>
<accession>A0A6N9NI25</accession>
<name>A0A6N9NI25_9FLAO</name>
<feature type="transmembrane region" description="Helical" evidence="1">
    <location>
        <begin position="110"/>
        <end position="134"/>
    </location>
</feature>
<proteinExistence type="predicted"/>
<gene>
    <name evidence="2" type="ORF">GQN54_05115</name>
</gene>
<comment type="caution">
    <text evidence="2">The sequence shown here is derived from an EMBL/GenBank/DDBJ whole genome shotgun (WGS) entry which is preliminary data.</text>
</comment>
<sequence length="372" mass="42201">MRNVTDEEVIFIDHDLAARGIVLEELRDNLIDHICCIIEHESTMEEDFYKCYERVLPQFFKEELQEIQTETDNLLQFKNFYTMKKIMNISGISTVFLILVGAILKSLHLPGAAVTFLLGGFTFAFMFLPILIIIKLKDDESTTDKVVFSFGLLLAMAIAVGVIFKIMHWPYANMLMYSGTIIFTALYVPLYFFTRIRRPEIKFNTIVNSVLMIAFGGIMYSLFDLSYSKKYADQMQENHYYLHDNAMLLFETNQSLYAAIPASEQANQLKSITSEVNTNLEKMVGTLVKNKSTSGLNSSVPELMTALNQYNSFVGTLNNASLKSIDDSGLKVIERINTELAMNILARVQQQLAVNESVFLGNQVIDKQLVAN</sequence>
<dbReference type="AlphaFoldDB" id="A0A6N9NI25"/>
<reference evidence="2 3" key="1">
    <citation type="submission" date="2019-12" db="EMBL/GenBank/DDBJ databases">
        <authorList>
            <person name="Zhao J."/>
        </authorList>
    </citation>
    <scope>NUCLEOTIDE SEQUENCE [LARGE SCALE GENOMIC DNA]</scope>
    <source>
        <strain evidence="2 3">S-15</strain>
    </source>
</reference>
<feature type="transmembrane region" description="Helical" evidence="1">
    <location>
        <begin position="86"/>
        <end position="104"/>
    </location>
</feature>
<keyword evidence="1" id="KW-0812">Transmembrane</keyword>
<keyword evidence="1" id="KW-0472">Membrane</keyword>
<organism evidence="2 3">
    <name type="scientific">Acidiluteibacter ferrifornacis</name>
    <dbReference type="NCBI Taxonomy" id="2692424"/>
    <lineage>
        <taxon>Bacteria</taxon>
        <taxon>Pseudomonadati</taxon>
        <taxon>Bacteroidota</taxon>
        <taxon>Flavobacteriia</taxon>
        <taxon>Flavobacteriales</taxon>
        <taxon>Cryomorphaceae</taxon>
        <taxon>Acidiluteibacter</taxon>
    </lineage>
</organism>
<evidence type="ECO:0000256" key="1">
    <source>
        <dbReference type="SAM" id="Phobius"/>
    </source>
</evidence>
<evidence type="ECO:0008006" key="4">
    <source>
        <dbReference type="Google" id="ProtNLM"/>
    </source>
</evidence>
<dbReference type="EMBL" id="WWNE01000005">
    <property type="protein sequence ID" value="NBG65484.1"/>
    <property type="molecule type" value="Genomic_DNA"/>
</dbReference>
<dbReference type="Proteomes" id="UP000470771">
    <property type="component" value="Unassembled WGS sequence"/>
</dbReference>
<protein>
    <recommendedName>
        <fullName evidence="4">Gliding motility-associated protein GldM N-terminal domain-containing protein</fullName>
    </recommendedName>
</protein>
<keyword evidence="1" id="KW-1133">Transmembrane helix</keyword>